<dbReference type="Pfam" id="PF01553">
    <property type="entry name" value="Acyltransferase"/>
    <property type="match status" value="1"/>
</dbReference>
<dbReference type="SMART" id="SM00563">
    <property type="entry name" value="PlsC"/>
    <property type="match status" value="1"/>
</dbReference>
<dbReference type="CDD" id="cd07989">
    <property type="entry name" value="LPLAT_AGPAT-like"/>
    <property type="match status" value="1"/>
</dbReference>
<evidence type="ECO:0000256" key="2">
    <source>
        <dbReference type="ARBA" id="ARBA00023315"/>
    </source>
</evidence>
<sequence length="268" mass="29322">MLYWVFKWVLFTPFVRLVFRPSVEGAENIPETGPAILVCNHLSAGDTFTLPAMMKRRLTWPAKVELFSGSDWRGRVLAWFLVQVGQLPLDRSGGRASATSMDGVLAVLRQGQLLGIFPEGTRSPDGRLYKGKTGVARLVLSAGVPVIPVAMRNTQFVKSKLFGLPLMRSPSIRIGKPMDFRRYASAGNDRAVLRWVTDEIMNAVMELSGQEYVDAYGSSVKAALEEGRDFSPAVLPRPGAGNPVPPLPGPKPQRRSTVARQPSTESTA</sequence>
<feature type="domain" description="Phospholipid/glycerol acyltransferase" evidence="4">
    <location>
        <begin position="35"/>
        <end position="154"/>
    </location>
</feature>
<reference evidence="5" key="1">
    <citation type="submission" date="2020-02" db="EMBL/GenBank/DDBJ databases">
        <authorList>
            <person name="Meier V. D."/>
        </authorList>
    </citation>
    <scope>NUCLEOTIDE SEQUENCE</scope>
    <source>
        <strain evidence="5">AVDCRST_MAG75</strain>
    </source>
</reference>
<dbReference type="AlphaFoldDB" id="A0A6J4N903"/>
<accession>A0A6J4N903</accession>
<name>A0A6J4N903_9ACTN</name>
<dbReference type="GO" id="GO:0003841">
    <property type="term" value="F:1-acylglycerol-3-phosphate O-acyltransferase activity"/>
    <property type="evidence" value="ECO:0007669"/>
    <property type="project" value="UniProtKB-EC"/>
</dbReference>
<gene>
    <name evidence="5" type="ORF">AVDCRST_MAG75-992</name>
</gene>
<evidence type="ECO:0000256" key="3">
    <source>
        <dbReference type="SAM" id="MobiDB-lite"/>
    </source>
</evidence>
<protein>
    <submittedName>
        <fullName evidence="5">Acyl-CoA:1-acyl-sn-glycerol-3-phosphate acyltransferase</fullName>
        <ecNumber evidence="5">2.3.1.51</ecNumber>
    </submittedName>
</protein>
<dbReference type="PANTHER" id="PTHR10434:SF11">
    <property type="entry name" value="1-ACYL-SN-GLYCEROL-3-PHOSPHATE ACYLTRANSFERASE"/>
    <property type="match status" value="1"/>
</dbReference>
<feature type="compositionally biased region" description="Polar residues" evidence="3">
    <location>
        <begin position="256"/>
        <end position="268"/>
    </location>
</feature>
<dbReference type="PANTHER" id="PTHR10434">
    <property type="entry name" value="1-ACYL-SN-GLYCEROL-3-PHOSPHATE ACYLTRANSFERASE"/>
    <property type="match status" value="1"/>
</dbReference>
<dbReference type="GO" id="GO:0006654">
    <property type="term" value="P:phosphatidic acid biosynthetic process"/>
    <property type="evidence" value="ECO:0007669"/>
    <property type="project" value="TreeGrafter"/>
</dbReference>
<dbReference type="EMBL" id="CADCUO010000065">
    <property type="protein sequence ID" value="CAA9381533.1"/>
    <property type="molecule type" value="Genomic_DNA"/>
</dbReference>
<keyword evidence="1 5" id="KW-0808">Transferase</keyword>
<evidence type="ECO:0000259" key="4">
    <source>
        <dbReference type="SMART" id="SM00563"/>
    </source>
</evidence>
<evidence type="ECO:0000256" key="1">
    <source>
        <dbReference type="ARBA" id="ARBA00022679"/>
    </source>
</evidence>
<keyword evidence="2 5" id="KW-0012">Acyltransferase</keyword>
<dbReference type="InterPro" id="IPR002123">
    <property type="entry name" value="Plipid/glycerol_acylTrfase"/>
</dbReference>
<dbReference type="GO" id="GO:0005886">
    <property type="term" value="C:plasma membrane"/>
    <property type="evidence" value="ECO:0007669"/>
    <property type="project" value="TreeGrafter"/>
</dbReference>
<dbReference type="EC" id="2.3.1.51" evidence="5"/>
<evidence type="ECO:0000313" key="5">
    <source>
        <dbReference type="EMBL" id="CAA9381533.1"/>
    </source>
</evidence>
<dbReference type="SUPFAM" id="SSF69593">
    <property type="entry name" value="Glycerol-3-phosphate (1)-acyltransferase"/>
    <property type="match status" value="1"/>
</dbReference>
<feature type="region of interest" description="Disordered" evidence="3">
    <location>
        <begin position="231"/>
        <end position="268"/>
    </location>
</feature>
<proteinExistence type="predicted"/>
<organism evidence="5">
    <name type="scientific">uncultured Propionibacteriaceae bacterium</name>
    <dbReference type="NCBI Taxonomy" id="257457"/>
    <lineage>
        <taxon>Bacteria</taxon>
        <taxon>Bacillati</taxon>
        <taxon>Actinomycetota</taxon>
        <taxon>Actinomycetes</taxon>
        <taxon>Propionibacteriales</taxon>
        <taxon>Propionibacteriaceae</taxon>
        <taxon>environmental samples</taxon>
    </lineage>
</organism>